<keyword evidence="4" id="KW-0539">Nucleus</keyword>
<feature type="domain" description="RanBD1" evidence="6">
    <location>
        <begin position="35"/>
        <end position="104"/>
    </location>
</feature>
<dbReference type="AlphaFoldDB" id="A0AAE1RYR3"/>
<keyword evidence="3" id="KW-0811">Translocation</keyword>
<dbReference type="InterPro" id="IPR000156">
    <property type="entry name" value="Ran_bind_dom"/>
</dbReference>
<comment type="subcellular location">
    <subcellularLocation>
        <location evidence="1">Nucleus</location>
        <location evidence="1">Nuclear pore complex</location>
    </subcellularLocation>
</comment>
<dbReference type="Gene3D" id="2.30.29.30">
    <property type="entry name" value="Pleckstrin-homology domain (PH domain)/Phosphotyrosine-binding domain (PTB)"/>
    <property type="match status" value="1"/>
</dbReference>
<dbReference type="InterPro" id="IPR011993">
    <property type="entry name" value="PH-like_dom_sf"/>
</dbReference>
<evidence type="ECO:0000256" key="1">
    <source>
        <dbReference type="ARBA" id="ARBA00004567"/>
    </source>
</evidence>
<evidence type="ECO:0000259" key="6">
    <source>
        <dbReference type="PROSITE" id="PS50196"/>
    </source>
</evidence>
<dbReference type="GO" id="GO:0015031">
    <property type="term" value="P:protein transport"/>
    <property type="evidence" value="ECO:0007669"/>
    <property type="project" value="UniProtKB-KW"/>
</dbReference>
<keyword evidence="2" id="KW-0509">mRNA transport</keyword>
<dbReference type="SMART" id="SM00160">
    <property type="entry name" value="RanBD"/>
    <property type="match status" value="1"/>
</dbReference>
<proteinExistence type="predicted"/>
<accession>A0AAE1RYR3</accession>
<dbReference type="GO" id="GO:0005737">
    <property type="term" value="C:cytoplasm"/>
    <property type="evidence" value="ECO:0007669"/>
    <property type="project" value="TreeGrafter"/>
</dbReference>
<protein>
    <recommendedName>
        <fullName evidence="6">RanBD1 domain-containing protein</fullName>
    </recommendedName>
</protein>
<dbReference type="Proteomes" id="UP001291623">
    <property type="component" value="Unassembled WGS sequence"/>
</dbReference>
<feature type="compositionally biased region" description="Acidic residues" evidence="5">
    <location>
        <begin position="22"/>
        <end position="32"/>
    </location>
</feature>
<dbReference type="GO" id="GO:0005643">
    <property type="term" value="C:nuclear pore"/>
    <property type="evidence" value="ECO:0007669"/>
    <property type="project" value="UniProtKB-SubCell"/>
</dbReference>
<comment type="caution">
    <text evidence="7">The sequence shown here is derived from an EMBL/GenBank/DDBJ whole genome shotgun (WGS) entry which is preliminary data.</text>
</comment>
<dbReference type="SUPFAM" id="SSF50729">
    <property type="entry name" value="PH domain-like"/>
    <property type="match status" value="1"/>
</dbReference>
<dbReference type="GO" id="GO:0051028">
    <property type="term" value="P:mRNA transport"/>
    <property type="evidence" value="ECO:0007669"/>
    <property type="project" value="UniProtKB-KW"/>
</dbReference>
<feature type="compositionally biased region" description="Basic and acidic residues" evidence="5">
    <location>
        <begin position="1"/>
        <end position="21"/>
    </location>
</feature>
<evidence type="ECO:0000256" key="5">
    <source>
        <dbReference type="SAM" id="MobiDB-lite"/>
    </source>
</evidence>
<keyword evidence="2" id="KW-0813">Transport</keyword>
<dbReference type="InterPro" id="IPR045255">
    <property type="entry name" value="RanBP1-like"/>
</dbReference>
<reference evidence="7" key="1">
    <citation type="submission" date="2023-12" db="EMBL/GenBank/DDBJ databases">
        <title>Genome assembly of Anisodus tanguticus.</title>
        <authorList>
            <person name="Wang Y.-J."/>
        </authorList>
    </citation>
    <scope>NUCLEOTIDE SEQUENCE</scope>
    <source>
        <strain evidence="7">KB-2021</strain>
        <tissue evidence="7">Leaf</tissue>
    </source>
</reference>
<keyword evidence="4" id="KW-0906">Nuclear pore complex</keyword>
<sequence>MKRLESVDWREKDAEHEHREDEEAAGAYDEDTGAQVSPIVRLEKIVVTTAEEDEDAILDLKAKLYQFDKDGNQWKERGVGTIKLLKHKETRTVPLVMRQSRTLNKIDEEDGYC</sequence>
<dbReference type="EMBL" id="JAVYJV010000011">
    <property type="protein sequence ID" value="KAK4359568.1"/>
    <property type="molecule type" value="Genomic_DNA"/>
</dbReference>
<dbReference type="PANTHER" id="PTHR23138">
    <property type="entry name" value="RAN BINDING PROTEIN"/>
    <property type="match status" value="1"/>
</dbReference>
<evidence type="ECO:0000313" key="7">
    <source>
        <dbReference type="EMBL" id="KAK4359568.1"/>
    </source>
</evidence>
<gene>
    <name evidence="7" type="ORF">RND71_021797</name>
</gene>
<dbReference type="GO" id="GO:0005096">
    <property type="term" value="F:GTPase activator activity"/>
    <property type="evidence" value="ECO:0007669"/>
    <property type="project" value="TreeGrafter"/>
</dbReference>
<evidence type="ECO:0000313" key="8">
    <source>
        <dbReference type="Proteomes" id="UP001291623"/>
    </source>
</evidence>
<keyword evidence="8" id="KW-1185">Reference proteome</keyword>
<feature type="region of interest" description="Disordered" evidence="5">
    <location>
        <begin position="1"/>
        <end position="32"/>
    </location>
</feature>
<evidence type="ECO:0000256" key="3">
    <source>
        <dbReference type="ARBA" id="ARBA00023010"/>
    </source>
</evidence>
<organism evidence="7 8">
    <name type="scientific">Anisodus tanguticus</name>
    <dbReference type="NCBI Taxonomy" id="243964"/>
    <lineage>
        <taxon>Eukaryota</taxon>
        <taxon>Viridiplantae</taxon>
        <taxon>Streptophyta</taxon>
        <taxon>Embryophyta</taxon>
        <taxon>Tracheophyta</taxon>
        <taxon>Spermatophyta</taxon>
        <taxon>Magnoliopsida</taxon>
        <taxon>eudicotyledons</taxon>
        <taxon>Gunneridae</taxon>
        <taxon>Pentapetalae</taxon>
        <taxon>asterids</taxon>
        <taxon>lamiids</taxon>
        <taxon>Solanales</taxon>
        <taxon>Solanaceae</taxon>
        <taxon>Solanoideae</taxon>
        <taxon>Hyoscyameae</taxon>
        <taxon>Anisodus</taxon>
    </lineage>
</organism>
<evidence type="ECO:0000256" key="2">
    <source>
        <dbReference type="ARBA" id="ARBA00022816"/>
    </source>
</evidence>
<dbReference type="PROSITE" id="PS50196">
    <property type="entry name" value="RANBD1"/>
    <property type="match status" value="1"/>
</dbReference>
<evidence type="ECO:0000256" key="4">
    <source>
        <dbReference type="ARBA" id="ARBA00023132"/>
    </source>
</evidence>
<keyword evidence="4" id="KW-0653">Protein transport</keyword>
<dbReference type="Pfam" id="PF00638">
    <property type="entry name" value="Ran_BP1"/>
    <property type="match status" value="1"/>
</dbReference>
<name>A0AAE1RYR3_9SOLA</name>
<dbReference type="PANTHER" id="PTHR23138:SF87">
    <property type="entry name" value="E3 SUMO-PROTEIN LIGASE RANBP2"/>
    <property type="match status" value="1"/>
</dbReference>